<keyword evidence="1" id="KW-0474">Menaquinone biosynthesis</keyword>
<evidence type="ECO:0000313" key="5">
    <source>
        <dbReference type="EMBL" id="MXV14955.1"/>
    </source>
</evidence>
<dbReference type="AlphaFoldDB" id="A0A7K1XVB7"/>
<dbReference type="RefSeq" id="WP_160905891.1">
    <property type="nucleotide sequence ID" value="NZ_WVHS01000001.1"/>
</dbReference>
<proteinExistence type="inferred from homology"/>
<dbReference type="PANTHER" id="PTHR46832">
    <property type="entry name" value="5'-METHYLTHIOADENOSINE/S-ADENOSYLHOMOCYSTEINE NUCLEOSIDASE"/>
    <property type="match status" value="1"/>
</dbReference>
<evidence type="ECO:0000256" key="2">
    <source>
        <dbReference type="NCBIfam" id="TIGR03664"/>
    </source>
</evidence>
<dbReference type="PANTHER" id="PTHR46832:SF2">
    <property type="entry name" value="FUTALOSINE HYDROLASE"/>
    <property type="match status" value="1"/>
</dbReference>
<dbReference type="EC" id="3.2.2.26" evidence="1 2"/>
<protein>
    <recommendedName>
        <fullName evidence="1 2">Futalosine hydrolase</fullName>
        <shortName evidence="1">FL hydrolase</shortName>
        <ecNumber evidence="1 2">3.2.2.26</ecNumber>
    </recommendedName>
    <alternativeName>
        <fullName evidence="1">Futalosine nucleosidase</fullName>
    </alternativeName>
    <alternativeName>
        <fullName evidence="1">Menaquinone biosynthetic enzyme MqnB</fullName>
    </alternativeName>
</protein>
<dbReference type="GO" id="GO:0009234">
    <property type="term" value="P:menaquinone biosynthetic process"/>
    <property type="evidence" value="ECO:0007669"/>
    <property type="project" value="UniProtKB-UniRule"/>
</dbReference>
<dbReference type="InterPro" id="IPR019963">
    <property type="entry name" value="FL_hydrolase_MqnB"/>
</dbReference>
<dbReference type="InterPro" id="IPR035994">
    <property type="entry name" value="Nucleoside_phosphorylase_sf"/>
</dbReference>
<dbReference type="GO" id="GO:0009116">
    <property type="term" value="P:nucleoside metabolic process"/>
    <property type="evidence" value="ECO:0007669"/>
    <property type="project" value="InterPro"/>
</dbReference>
<keyword evidence="6" id="KW-1185">Reference proteome</keyword>
<dbReference type="SUPFAM" id="SSF53167">
    <property type="entry name" value="Purine and uridine phosphorylases"/>
    <property type="match status" value="1"/>
</dbReference>
<dbReference type="GO" id="GO:0008782">
    <property type="term" value="F:adenosylhomocysteine nucleosidase activity"/>
    <property type="evidence" value="ECO:0007669"/>
    <property type="project" value="TreeGrafter"/>
</dbReference>
<dbReference type="HAMAP" id="MF_00991">
    <property type="entry name" value="MqnB"/>
    <property type="match status" value="1"/>
</dbReference>
<comment type="pathway">
    <text evidence="1">Quinol/quinone metabolism; menaquinone biosynthesis.</text>
</comment>
<dbReference type="GO" id="GO:0008930">
    <property type="term" value="F:methylthioadenosine nucleosidase activity"/>
    <property type="evidence" value="ECO:0007669"/>
    <property type="project" value="TreeGrafter"/>
</dbReference>
<dbReference type="GO" id="GO:0005829">
    <property type="term" value="C:cytosol"/>
    <property type="evidence" value="ECO:0007669"/>
    <property type="project" value="TreeGrafter"/>
</dbReference>
<dbReference type="Pfam" id="PF01048">
    <property type="entry name" value="PNP_UDP_1"/>
    <property type="match status" value="1"/>
</dbReference>
<evidence type="ECO:0000256" key="3">
    <source>
        <dbReference type="SAM" id="Phobius"/>
    </source>
</evidence>
<dbReference type="InterPro" id="IPR000845">
    <property type="entry name" value="Nucleoside_phosphorylase_d"/>
</dbReference>
<dbReference type="NCBIfam" id="TIGR03664">
    <property type="entry name" value="fut_nucase"/>
    <property type="match status" value="1"/>
</dbReference>
<feature type="transmembrane region" description="Helical" evidence="3">
    <location>
        <begin position="34"/>
        <end position="54"/>
    </location>
</feature>
<dbReference type="Proteomes" id="UP000451233">
    <property type="component" value="Unassembled WGS sequence"/>
</dbReference>
<gene>
    <name evidence="1 5" type="primary">mqnB</name>
    <name evidence="5" type="ORF">GS398_06565</name>
</gene>
<evidence type="ECO:0000313" key="6">
    <source>
        <dbReference type="Proteomes" id="UP000451233"/>
    </source>
</evidence>
<comment type="function">
    <text evidence="1">Catalyzes the hydrolysis of futalosine (FL) to dehypoxanthine futalosine (DHFL) and hypoxanthine, a step in the biosynthesis of menaquinone (MK, vitamin K2).</text>
</comment>
<keyword evidence="3" id="KW-1133">Transmembrane helix</keyword>
<accession>A0A7K1XVB7</accession>
<dbReference type="UniPathway" id="UPA00079"/>
<keyword evidence="3" id="KW-0812">Transmembrane</keyword>
<dbReference type="Gene3D" id="3.40.50.1580">
    <property type="entry name" value="Nucleoside phosphorylase domain"/>
    <property type="match status" value="1"/>
</dbReference>
<name>A0A7K1XVB7_9SPHI</name>
<dbReference type="GO" id="GO:0019284">
    <property type="term" value="P:L-methionine salvage from S-adenosylmethionine"/>
    <property type="evidence" value="ECO:0007669"/>
    <property type="project" value="TreeGrafter"/>
</dbReference>
<comment type="catalytic activity">
    <reaction evidence="1">
        <text>futalosine + H2O = dehypoxanthine futalosine + hypoxanthine</text>
        <dbReference type="Rhea" id="RHEA:25904"/>
        <dbReference type="ChEBI" id="CHEBI:15377"/>
        <dbReference type="ChEBI" id="CHEBI:17368"/>
        <dbReference type="ChEBI" id="CHEBI:58863"/>
        <dbReference type="ChEBI" id="CHEBI:58864"/>
        <dbReference type="EC" id="3.2.2.26"/>
    </reaction>
</comment>
<comment type="caution">
    <text evidence="5">The sequence shown here is derived from an EMBL/GenBank/DDBJ whole genome shotgun (WGS) entry which is preliminary data.</text>
</comment>
<evidence type="ECO:0000259" key="4">
    <source>
        <dbReference type="Pfam" id="PF01048"/>
    </source>
</evidence>
<reference evidence="5 6" key="1">
    <citation type="submission" date="2019-11" db="EMBL/GenBank/DDBJ databases">
        <title>Pedobacter sp. HMF7056 Genome sequencing and assembly.</title>
        <authorList>
            <person name="Kang H."/>
            <person name="Kim H."/>
            <person name="Joh K."/>
        </authorList>
    </citation>
    <scope>NUCLEOTIDE SEQUENCE [LARGE SCALE GENOMIC DNA]</scope>
    <source>
        <strain evidence="5 6">HMF7056</strain>
    </source>
</reference>
<feature type="domain" description="Nucleoside phosphorylase" evidence="4">
    <location>
        <begin position="28"/>
        <end position="213"/>
    </location>
</feature>
<sequence length="223" mass="23911">MKTLIVAATLPEISPLMASMALNEGVNNYREHVVYVLITGVGMVATAYALGYHLGNFKYDLAINLGIAGSFDRSIALGEVVHVTRDHFAELGAEDGDGFLTIDELGFGASAVSHQLSAVSSQLSAGSREPDIRTVTGITVNRVHGNVHSIEATVSRLAPHTESMEGAAFFYACNSAAVPAMQLRSISNYVERRNREAWNIGLAIKNLNIFAEKFITDLLKAGS</sequence>
<dbReference type="EMBL" id="WVHS01000001">
    <property type="protein sequence ID" value="MXV14955.1"/>
    <property type="molecule type" value="Genomic_DNA"/>
</dbReference>
<keyword evidence="5" id="KW-0326">Glycosidase</keyword>
<keyword evidence="3" id="KW-0472">Membrane</keyword>
<organism evidence="5 6">
    <name type="scientific">Hufsiella ginkgonis</name>
    <dbReference type="NCBI Taxonomy" id="2695274"/>
    <lineage>
        <taxon>Bacteria</taxon>
        <taxon>Pseudomonadati</taxon>
        <taxon>Bacteroidota</taxon>
        <taxon>Sphingobacteriia</taxon>
        <taxon>Sphingobacteriales</taxon>
        <taxon>Sphingobacteriaceae</taxon>
        <taxon>Hufsiella</taxon>
    </lineage>
</organism>
<comment type="similarity">
    <text evidence="1">Belongs to the PNP/UDP phosphorylase family. Futalosine hydrolase subfamily.</text>
</comment>
<evidence type="ECO:0000256" key="1">
    <source>
        <dbReference type="HAMAP-Rule" id="MF_00991"/>
    </source>
</evidence>
<keyword evidence="1 5" id="KW-0378">Hydrolase</keyword>